<feature type="chain" id="PRO_5045791897" description="Lipoprotein" evidence="1">
    <location>
        <begin position="24"/>
        <end position="185"/>
    </location>
</feature>
<accession>A0ABQ1Q6D3</accession>
<evidence type="ECO:0000313" key="3">
    <source>
        <dbReference type="Proteomes" id="UP000642571"/>
    </source>
</evidence>
<organism evidence="2 3">
    <name type="scientific">Pontibacillus salipaludis</name>
    <dbReference type="NCBI Taxonomy" id="1697394"/>
    <lineage>
        <taxon>Bacteria</taxon>
        <taxon>Bacillati</taxon>
        <taxon>Bacillota</taxon>
        <taxon>Bacilli</taxon>
        <taxon>Bacillales</taxon>
        <taxon>Bacillaceae</taxon>
        <taxon>Pontibacillus</taxon>
    </lineage>
</organism>
<feature type="signal peptide" evidence="1">
    <location>
        <begin position="1"/>
        <end position="23"/>
    </location>
</feature>
<sequence length="185" mass="20755">MRLGTGILFMTFMLLLSACSSQSSGVTDSFDEQVNEELGTEVFIPEYKEYPITSAQIVSAPTGDAKNLAVVYSRNKGTLMDEEFIDDYEKDMGSNVVYGLYDGEPWLFRITYSNVKTTISTDDTEMKNINGVDVRFSESKVKDEEVVLMFFNVEEGSYSIEFVLREGLTKDKAFGIAESIIKKTT</sequence>
<name>A0ABQ1Q6D3_9BACI</name>
<dbReference type="PROSITE" id="PS51257">
    <property type="entry name" value="PROKAR_LIPOPROTEIN"/>
    <property type="match status" value="1"/>
</dbReference>
<gene>
    <name evidence="2" type="ORF">GCM10011389_23100</name>
</gene>
<keyword evidence="3" id="KW-1185">Reference proteome</keyword>
<protein>
    <recommendedName>
        <fullName evidence="4">Lipoprotein</fullName>
    </recommendedName>
</protein>
<dbReference type="RefSeq" id="WP_188653893.1">
    <property type="nucleotide sequence ID" value="NZ_BMIN01000009.1"/>
</dbReference>
<comment type="caution">
    <text evidence="2">The sequence shown here is derived from an EMBL/GenBank/DDBJ whole genome shotgun (WGS) entry which is preliminary data.</text>
</comment>
<proteinExistence type="predicted"/>
<evidence type="ECO:0000256" key="1">
    <source>
        <dbReference type="SAM" id="SignalP"/>
    </source>
</evidence>
<evidence type="ECO:0000313" key="2">
    <source>
        <dbReference type="EMBL" id="GGD14829.1"/>
    </source>
</evidence>
<dbReference type="EMBL" id="BMIN01000009">
    <property type="protein sequence ID" value="GGD14829.1"/>
    <property type="molecule type" value="Genomic_DNA"/>
</dbReference>
<dbReference type="Proteomes" id="UP000642571">
    <property type="component" value="Unassembled WGS sequence"/>
</dbReference>
<reference evidence="3" key="1">
    <citation type="journal article" date="2019" name="Int. J. Syst. Evol. Microbiol.">
        <title>The Global Catalogue of Microorganisms (GCM) 10K type strain sequencing project: providing services to taxonomists for standard genome sequencing and annotation.</title>
        <authorList>
            <consortium name="The Broad Institute Genomics Platform"/>
            <consortium name="The Broad Institute Genome Sequencing Center for Infectious Disease"/>
            <person name="Wu L."/>
            <person name="Ma J."/>
        </authorList>
    </citation>
    <scope>NUCLEOTIDE SEQUENCE [LARGE SCALE GENOMIC DNA]</scope>
    <source>
        <strain evidence="3">CGMCC 1.15353</strain>
    </source>
</reference>
<evidence type="ECO:0008006" key="4">
    <source>
        <dbReference type="Google" id="ProtNLM"/>
    </source>
</evidence>
<keyword evidence="1" id="KW-0732">Signal</keyword>